<gene>
    <name evidence="1" type="ORF">SAMN05444141_103586</name>
</gene>
<organism evidence="1 2">
    <name type="scientific">Pseudovibrio denitrificans</name>
    <dbReference type="NCBI Taxonomy" id="258256"/>
    <lineage>
        <taxon>Bacteria</taxon>
        <taxon>Pseudomonadati</taxon>
        <taxon>Pseudomonadota</taxon>
        <taxon>Alphaproteobacteria</taxon>
        <taxon>Hyphomicrobiales</taxon>
        <taxon>Stappiaceae</taxon>
        <taxon>Pseudovibrio</taxon>
    </lineage>
</organism>
<dbReference type="AlphaFoldDB" id="A0A1I7B2Z2"/>
<sequence>MTSTYVLFYKFQGSEICNPYETVNAIECGLRKISDSLAPFNTLEHKLDHANALFTLNVIGFLAV</sequence>
<keyword evidence="2" id="KW-1185">Reference proteome</keyword>
<dbReference type="EMBL" id="FPBD01000003">
    <property type="protein sequence ID" value="SFT81580.1"/>
    <property type="molecule type" value="Genomic_DNA"/>
</dbReference>
<proteinExistence type="predicted"/>
<reference evidence="2" key="1">
    <citation type="submission" date="2016-10" db="EMBL/GenBank/DDBJ databases">
        <authorList>
            <person name="Varghese N."/>
            <person name="Submissions S."/>
        </authorList>
    </citation>
    <scope>NUCLEOTIDE SEQUENCE [LARGE SCALE GENOMIC DNA]</scope>
    <source>
        <strain evidence="2">DSM 17465</strain>
    </source>
</reference>
<dbReference type="Proteomes" id="UP000183371">
    <property type="component" value="Unassembled WGS sequence"/>
</dbReference>
<protein>
    <submittedName>
        <fullName evidence="1">Uncharacterized protein</fullName>
    </submittedName>
</protein>
<name>A0A1I7B2Z2_9HYPH</name>
<evidence type="ECO:0000313" key="1">
    <source>
        <dbReference type="EMBL" id="SFT81580.1"/>
    </source>
</evidence>
<accession>A0A1I7B2Z2</accession>
<evidence type="ECO:0000313" key="2">
    <source>
        <dbReference type="Proteomes" id="UP000183371"/>
    </source>
</evidence>